<organism evidence="6 7">
    <name type="scientific">Aliibacillus thermotolerans</name>
    <dbReference type="NCBI Taxonomy" id="1834418"/>
    <lineage>
        <taxon>Bacteria</taxon>
        <taxon>Bacillati</taxon>
        <taxon>Bacillota</taxon>
        <taxon>Bacilli</taxon>
        <taxon>Bacillales</taxon>
        <taxon>Bacillaceae</taxon>
        <taxon>Aliibacillus</taxon>
    </lineage>
</organism>
<dbReference type="InterPro" id="IPR004925">
    <property type="entry name" value="HpaB/PvcC/4-BUDH"/>
</dbReference>
<dbReference type="InterPro" id="IPR036250">
    <property type="entry name" value="AcylCo_DH-like_C"/>
</dbReference>
<keyword evidence="1" id="KW-0285">Flavoprotein</keyword>
<gene>
    <name evidence="6" type="ORF">ACFPTR_07940</name>
</gene>
<dbReference type="InterPro" id="IPR024677">
    <property type="entry name" value="HpaB/PvcC"/>
</dbReference>
<evidence type="ECO:0000256" key="2">
    <source>
        <dbReference type="ARBA" id="ARBA00022827"/>
    </source>
</evidence>
<dbReference type="PIRSF" id="PIRSF000331">
    <property type="entry name" value="HpaA_HpaB"/>
    <property type="match status" value="1"/>
</dbReference>
<name>A0ABW0U5M3_9BACI</name>
<sequence length="514" mass="58202">MIKQQQRHKRPLTGKEYLESLKDNREVWINGERVKDVTTHPAFRNAARSIASQYDALHDDATKEILTTETDSGNGGYTQRFFKYAKSAEELKAARDAIAEWAKITYGQMGRSPDYKASFLATLGADPDYYAPYSENAKFWYKEAQERNWFFNHAIINPPVDRNKPMEAVKDVFVRAEEETDEGIIVSGAKMVATGSALTNYNFVAHYGAVPVGSEDMALVFIAPMDTPGVKLICRQSYEMQAAVMGSPFDYPLSSRFDENDAVLIFDRVLIPWENVLIYKDVEKANGFFPESGFLHRFTFHGVTRLSVKLDFIAGLLIKAVQTSGTDQFRGVQANVGEVLAWRNMFWAISDAMALNPDEGRNGTALPNLNYGLAYRVFMSEGWPKIKEIIENVVAGNLIVQPSSARDFKNPELRPLIDRLYRGSNGISSHDKIKLIKLLWEVVGTEYGGRHELYERNYSGNHENIRLENLVNAQQSGQAEAFMNFAEKCMSDYDLDGWVNNTWVNPDDVNYFKS</sequence>
<keyword evidence="3" id="KW-0560">Oxidoreductase</keyword>
<proteinExistence type="predicted"/>
<keyword evidence="7" id="KW-1185">Reference proteome</keyword>
<dbReference type="Gene3D" id="2.40.110.10">
    <property type="entry name" value="Butyryl-CoA Dehydrogenase, subunit A, domain 2"/>
    <property type="match status" value="1"/>
</dbReference>
<evidence type="ECO:0000313" key="7">
    <source>
        <dbReference type="Proteomes" id="UP001596143"/>
    </source>
</evidence>
<dbReference type="InterPro" id="IPR009100">
    <property type="entry name" value="AcylCoA_DH/oxidase_NM_dom_sf"/>
</dbReference>
<comment type="caution">
    <text evidence="6">The sequence shown here is derived from an EMBL/GenBank/DDBJ whole genome shotgun (WGS) entry which is preliminary data.</text>
</comment>
<protein>
    <submittedName>
        <fullName evidence="6">4-hydroxyphenylacetate 3-hydroxylase N-terminal domain-containing protein</fullName>
    </submittedName>
</protein>
<dbReference type="PIRSF" id="PIRSF500125">
    <property type="entry name" value="4_HPA_large"/>
    <property type="match status" value="1"/>
</dbReference>
<evidence type="ECO:0000256" key="3">
    <source>
        <dbReference type="ARBA" id="ARBA00023002"/>
    </source>
</evidence>
<dbReference type="Pfam" id="PF11794">
    <property type="entry name" value="HpaB_N"/>
    <property type="match status" value="1"/>
</dbReference>
<feature type="domain" description="HpaB/PvcC/4-BUDH N-terminal" evidence="5">
    <location>
        <begin position="13"/>
        <end position="278"/>
    </location>
</feature>
<dbReference type="SUPFAM" id="SSF47203">
    <property type="entry name" value="Acyl-CoA dehydrogenase C-terminal domain-like"/>
    <property type="match status" value="1"/>
</dbReference>
<keyword evidence="2" id="KW-0274">FAD</keyword>
<dbReference type="EMBL" id="JBHSPF010000034">
    <property type="protein sequence ID" value="MFC5628807.1"/>
    <property type="molecule type" value="Genomic_DNA"/>
</dbReference>
<dbReference type="Proteomes" id="UP001596143">
    <property type="component" value="Unassembled WGS sequence"/>
</dbReference>
<dbReference type="Pfam" id="PF03241">
    <property type="entry name" value="HpaB"/>
    <property type="match status" value="1"/>
</dbReference>
<dbReference type="PANTHER" id="PTHR36117">
    <property type="entry name" value="4-HYDROXYPHENYLACETATE 3-MONOOXYGENASE-RELATED"/>
    <property type="match status" value="1"/>
</dbReference>
<dbReference type="RefSeq" id="WP_270897700.1">
    <property type="nucleotide sequence ID" value="NZ_JBHSPF010000034.1"/>
</dbReference>
<evidence type="ECO:0000313" key="6">
    <source>
        <dbReference type="EMBL" id="MFC5628807.1"/>
    </source>
</evidence>
<dbReference type="Gene3D" id="1.20.140.10">
    <property type="entry name" value="Butyryl-CoA Dehydrogenase, subunit A, domain 3"/>
    <property type="match status" value="1"/>
</dbReference>
<dbReference type="InterPro" id="IPR024674">
    <property type="entry name" value="HpaB/PvcC/4-BUDH_N"/>
</dbReference>
<dbReference type="PANTHER" id="PTHR36117:SF3">
    <property type="entry name" value="4-HYDROXYPHENYLACETATE 3-MONOOXYGENASE-RELATED"/>
    <property type="match status" value="1"/>
</dbReference>
<dbReference type="InterPro" id="IPR046373">
    <property type="entry name" value="Acyl-CoA_Oxase/DH_mid-dom_sf"/>
</dbReference>
<evidence type="ECO:0000259" key="4">
    <source>
        <dbReference type="Pfam" id="PF03241"/>
    </source>
</evidence>
<reference evidence="7" key="1">
    <citation type="journal article" date="2019" name="Int. J. Syst. Evol. Microbiol.">
        <title>The Global Catalogue of Microorganisms (GCM) 10K type strain sequencing project: providing services to taxonomists for standard genome sequencing and annotation.</title>
        <authorList>
            <consortium name="The Broad Institute Genomics Platform"/>
            <consortium name="The Broad Institute Genome Sequencing Center for Infectious Disease"/>
            <person name="Wu L."/>
            <person name="Ma J."/>
        </authorList>
    </citation>
    <scope>NUCLEOTIDE SEQUENCE [LARGE SCALE GENOMIC DNA]</scope>
    <source>
        <strain evidence="7">CGMCC 1.15790</strain>
    </source>
</reference>
<dbReference type="SUPFAM" id="SSF56645">
    <property type="entry name" value="Acyl-CoA dehydrogenase NM domain-like"/>
    <property type="match status" value="1"/>
</dbReference>
<dbReference type="Gene3D" id="1.10.3140.10">
    <property type="entry name" value="4-hydroxybutyryl-coa dehydratase, domain 1"/>
    <property type="match status" value="1"/>
</dbReference>
<evidence type="ECO:0000259" key="5">
    <source>
        <dbReference type="Pfam" id="PF11794"/>
    </source>
</evidence>
<evidence type="ECO:0000256" key="1">
    <source>
        <dbReference type="ARBA" id="ARBA00022630"/>
    </source>
</evidence>
<accession>A0ABW0U5M3</accession>
<feature type="domain" description="HpaB/PvcC/4-BUDH C-terminal" evidence="4">
    <location>
        <begin position="285"/>
        <end position="486"/>
    </location>
</feature>
<dbReference type="InterPro" id="IPR024719">
    <property type="entry name" value="HpaB/PvcC/4-BUDH_C"/>
</dbReference>